<protein>
    <submittedName>
        <fullName evidence="1">Unnamed protein product</fullName>
    </submittedName>
</protein>
<accession>A0ACB5T3K1</accession>
<dbReference type="Proteomes" id="UP001165064">
    <property type="component" value="Unassembled WGS sequence"/>
</dbReference>
<organism evidence="1 2">
    <name type="scientific">Ambrosiozyma monospora</name>
    <name type="common">Yeast</name>
    <name type="synonym">Endomycopsis monosporus</name>
    <dbReference type="NCBI Taxonomy" id="43982"/>
    <lineage>
        <taxon>Eukaryota</taxon>
        <taxon>Fungi</taxon>
        <taxon>Dikarya</taxon>
        <taxon>Ascomycota</taxon>
        <taxon>Saccharomycotina</taxon>
        <taxon>Pichiomycetes</taxon>
        <taxon>Pichiales</taxon>
        <taxon>Pichiaceae</taxon>
        <taxon>Ambrosiozyma</taxon>
    </lineage>
</organism>
<proteinExistence type="predicted"/>
<evidence type="ECO:0000313" key="2">
    <source>
        <dbReference type="Proteomes" id="UP001165064"/>
    </source>
</evidence>
<sequence>MDRILSLIRATPFGYAEEVVKAFLINVLRTGPIPSHLSFVMDGNRRYAKKMGLPLADGHSAGANALADVLQLCFRLGVKQATVYAFSKENFKRPKAEVDTLFSLMKDKLLLAVTEKEFCENFNCRVRIIGDRNMIPADVLKDLERIEADTAKYTEHTLFFAFPYTSRDDIAHAMRSIVKKVENEELDADEISEQTMENNFYYNGEAEKVDILVRTSGHTRLSDYMLWQSHQESVIEFSNVLWPEYKFCQAWWTIFQWSYFKTLAIQDAEVMELKKVEKESVKERYTDPIPNMNTIQHPPFASVTKVTKPE</sequence>
<comment type="caution">
    <text evidence="1">The sequence shown here is derived from an EMBL/GenBank/DDBJ whole genome shotgun (WGS) entry which is preliminary data.</text>
</comment>
<name>A0ACB5T3K1_AMBMO</name>
<reference evidence="1" key="1">
    <citation type="submission" date="2023-04" db="EMBL/GenBank/DDBJ databases">
        <title>Ambrosiozyma monospora NBRC 10751.</title>
        <authorList>
            <person name="Ichikawa N."/>
            <person name="Sato H."/>
            <person name="Tonouchi N."/>
        </authorList>
    </citation>
    <scope>NUCLEOTIDE SEQUENCE</scope>
    <source>
        <strain evidence="1">NBRC 10751</strain>
    </source>
</reference>
<evidence type="ECO:0000313" key="1">
    <source>
        <dbReference type="EMBL" id="GME80697.1"/>
    </source>
</evidence>
<dbReference type="EMBL" id="BSXS01003171">
    <property type="protein sequence ID" value="GME80697.1"/>
    <property type="molecule type" value="Genomic_DNA"/>
</dbReference>
<gene>
    <name evidence="1" type="ORF">Amon02_000457500</name>
</gene>
<keyword evidence="2" id="KW-1185">Reference proteome</keyword>